<dbReference type="PANTHER" id="PTHR13068">
    <property type="entry name" value="CGI-12 PROTEIN-RELATED"/>
    <property type="match status" value="1"/>
</dbReference>
<sequence length="382" mass="42334">MIRHLRTRVLPLFPSYPPSHATAAHLIPFHCLLSTTASIFLKSFSVQKFLVTDCGLTPEQALKASKRLNRLTSLSRPRANVAFFSAKGVPRADIAAAVAADPLILSATVERVLGPRFAELTDIGLSPSQIATVLSIRRTRAVRGNIQFWLQTLGTYDEVLLLAKSNRELLSASIEKVIKPNINTIQECGVSACEIARVSMYSSRLFTVKREILLGAIAQVEELGAVRGSRMFRRALAALSFMSKNVLDGKVQLFRELGFSQDDILMIAKKAPPVLAKSDEKIQQALEFLMKNIGLQAPYIAQRPVLIMYSVKKRLMPRQSLLKLLREKGLLNVEWDYYTTASMAENKFVKKFVDPYKNSVPGLADDYASRCLGKAPDGDALP</sequence>
<dbReference type="Gene3D" id="1.25.70.10">
    <property type="entry name" value="Transcription termination factor 3, mitochondrial"/>
    <property type="match status" value="1"/>
</dbReference>
<keyword evidence="5" id="KW-1185">Reference proteome</keyword>
<dbReference type="Proteomes" id="UP001231189">
    <property type="component" value="Unassembled WGS sequence"/>
</dbReference>
<proteinExistence type="inferred from homology"/>
<dbReference type="SMART" id="SM00733">
    <property type="entry name" value="Mterf"/>
    <property type="match status" value="5"/>
</dbReference>
<accession>A0AAD8QMG0</accession>
<keyword evidence="2" id="KW-0805">Transcription regulation</keyword>
<comment type="caution">
    <text evidence="4">The sequence shown here is derived from an EMBL/GenBank/DDBJ whole genome shotgun (WGS) entry which is preliminary data.</text>
</comment>
<dbReference type="AlphaFoldDB" id="A0AAD8QMG0"/>
<evidence type="ECO:0000313" key="4">
    <source>
        <dbReference type="EMBL" id="KAK1605137.1"/>
    </source>
</evidence>
<comment type="similarity">
    <text evidence="1">Belongs to the mTERF family.</text>
</comment>
<reference evidence="4" key="1">
    <citation type="submission" date="2023-07" db="EMBL/GenBank/DDBJ databases">
        <title>A chromosome-level genome assembly of Lolium multiflorum.</title>
        <authorList>
            <person name="Chen Y."/>
            <person name="Copetti D."/>
            <person name="Kolliker R."/>
            <person name="Studer B."/>
        </authorList>
    </citation>
    <scope>NUCLEOTIDE SEQUENCE</scope>
    <source>
        <strain evidence="4">02402/16</strain>
        <tissue evidence="4">Leaf</tissue>
    </source>
</reference>
<keyword evidence="2" id="KW-0806">Transcription termination</keyword>
<organism evidence="4 5">
    <name type="scientific">Lolium multiflorum</name>
    <name type="common">Italian ryegrass</name>
    <name type="synonym">Lolium perenne subsp. multiflorum</name>
    <dbReference type="NCBI Taxonomy" id="4521"/>
    <lineage>
        <taxon>Eukaryota</taxon>
        <taxon>Viridiplantae</taxon>
        <taxon>Streptophyta</taxon>
        <taxon>Embryophyta</taxon>
        <taxon>Tracheophyta</taxon>
        <taxon>Spermatophyta</taxon>
        <taxon>Magnoliopsida</taxon>
        <taxon>Liliopsida</taxon>
        <taxon>Poales</taxon>
        <taxon>Poaceae</taxon>
        <taxon>BOP clade</taxon>
        <taxon>Pooideae</taxon>
        <taxon>Poodae</taxon>
        <taxon>Poeae</taxon>
        <taxon>Poeae Chloroplast Group 2 (Poeae type)</taxon>
        <taxon>Loliodinae</taxon>
        <taxon>Loliinae</taxon>
        <taxon>Lolium</taxon>
    </lineage>
</organism>
<dbReference type="FunFam" id="1.25.70.10:FF:000001">
    <property type="entry name" value="Mitochondrial transcription termination factor-like"/>
    <property type="match status" value="1"/>
</dbReference>
<keyword evidence="3" id="KW-0809">Transit peptide</keyword>
<dbReference type="InterPro" id="IPR038538">
    <property type="entry name" value="MTERF_sf"/>
</dbReference>
<dbReference type="PANTHER" id="PTHR13068:SF83">
    <property type="entry name" value="OS06G0224500 PROTEIN"/>
    <property type="match status" value="1"/>
</dbReference>
<dbReference type="GO" id="GO:0003676">
    <property type="term" value="F:nucleic acid binding"/>
    <property type="evidence" value="ECO:0007669"/>
    <property type="project" value="InterPro"/>
</dbReference>
<evidence type="ECO:0000313" key="5">
    <source>
        <dbReference type="Proteomes" id="UP001231189"/>
    </source>
</evidence>
<dbReference type="EMBL" id="JAUUTY010000007">
    <property type="protein sequence ID" value="KAK1605137.1"/>
    <property type="molecule type" value="Genomic_DNA"/>
</dbReference>
<evidence type="ECO:0000256" key="3">
    <source>
        <dbReference type="ARBA" id="ARBA00022946"/>
    </source>
</evidence>
<name>A0AAD8QMG0_LOLMU</name>
<protein>
    <submittedName>
        <fullName evidence="4">Uncharacterized protein</fullName>
    </submittedName>
</protein>
<dbReference type="GO" id="GO:0006353">
    <property type="term" value="P:DNA-templated transcription termination"/>
    <property type="evidence" value="ECO:0007669"/>
    <property type="project" value="UniProtKB-KW"/>
</dbReference>
<evidence type="ECO:0000256" key="2">
    <source>
        <dbReference type="ARBA" id="ARBA00022472"/>
    </source>
</evidence>
<keyword evidence="2" id="KW-0804">Transcription</keyword>
<dbReference type="Pfam" id="PF02536">
    <property type="entry name" value="mTERF"/>
    <property type="match status" value="1"/>
</dbReference>
<dbReference type="InterPro" id="IPR003690">
    <property type="entry name" value="MTERF"/>
</dbReference>
<gene>
    <name evidence="4" type="ORF">QYE76_028810</name>
</gene>
<evidence type="ECO:0000256" key="1">
    <source>
        <dbReference type="ARBA" id="ARBA00007692"/>
    </source>
</evidence>